<evidence type="ECO:0000313" key="2">
    <source>
        <dbReference type="EMBL" id="AHA28305.1"/>
    </source>
</evidence>
<protein>
    <submittedName>
        <fullName evidence="2">Acyltransferase</fullName>
    </submittedName>
</protein>
<feature type="domain" description="AB hydrolase-1" evidence="1">
    <location>
        <begin position="26"/>
        <end position="130"/>
    </location>
</feature>
<dbReference type="Gene3D" id="3.40.50.1820">
    <property type="entry name" value="alpha/beta hydrolase"/>
    <property type="match status" value="1"/>
</dbReference>
<dbReference type="PATRIC" id="fig|1261131.3.peg.935"/>
<dbReference type="Pfam" id="PF00561">
    <property type="entry name" value="Abhydrolase_1"/>
    <property type="match status" value="1"/>
</dbReference>
<evidence type="ECO:0000259" key="1">
    <source>
        <dbReference type="Pfam" id="PF00561"/>
    </source>
</evidence>
<gene>
    <name evidence="2" type="primary">mhpC</name>
    <name evidence="2" type="ORF">lam_975</name>
</gene>
<dbReference type="AlphaFoldDB" id="U6B5K6"/>
<reference evidence="2 3" key="1">
    <citation type="journal article" date="2014" name="Mol. Plant Microbe Interact.">
        <title>The complete genome sequence of Candidatus Liberibacter americanus, associated with citrus Huanglongbing.</title>
        <authorList>
            <person name="Wulff N.A."/>
            <person name="Zhang S."/>
            <person name="Setubal J.C."/>
            <person name="Almeida N.F."/>
            <person name="Martins E.C."/>
            <person name="Harakava R."/>
            <person name="Kumar D."/>
            <person name="Rangel L.T."/>
            <person name="Foissac X."/>
            <person name="Bove J."/>
            <person name="Gabriel D.W."/>
        </authorList>
    </citation>
    <scope>NUCLEOTIDE SEQUENCE [LARGE SCALE GENOMIC DNA]</scope>
    <source>
        <strain evidence="2 3">Sao Paulo</strain>
    </source>
</reference>
<dbReference type="Proteomes" id="UP000017862">
    <property type="component" value="Chromosome"/>
</dbReference>
<sequence length="258" mass="28600">MIKTKLFSSWRGFQLAFFDEGDRLSPVVLLIHGFTSSAKINWFSTGWIELLCYHGYRVIAIDNLGHGESDKSQNIDDYNLVFMAADAVSLLDYLGIKSALVMGYSMGARIACSMALFYPSYIQSLVLGGVGSALFDSKVIDWSPVIDAFLLPSIDDVNCVLGKTFRKFAESVPGNDLKVLASCLAMTRKLFNRDDLNRINVPVLIAVGSKDHIAGSPQDAMVFFPNSRFLNILDKDHMLSVGDKQFKQGVVDFYLNVI</sequence>
<accession>U6B5K6</accession>
<name>U6B5K6_9HYPH</name>
<dbReference type="GO" id="GO:0016746">
    <property type="term" value="F:acyltransferase activity"/>
    <property type="evidence" value="ECO:0007669"/>
    <property type="project" value="UniProtKB-KW"/>
</dbReference>
<dbReference type="STRING" id="1261131.lam_975"/>
<dbReference type="PRINTS" id="PR00111">
    <property type="entry name" value="ABHYDROLASE"/>
</dbReference>
<dbReference type="KEGG" id="lar:lam_975"/>
<dbReference type="InterPro" id="IPR050266">
    <property type="entry name" value="AB_hydrolase_sf"/>
</dbReference>
<proteinExistence type="predicted"/>
<keyword evidence="3" id="KW-1185">Reference proteome</keyword>
<organism evidence="2 3">
    <name type="scientific">Candidatus Liberibacter americanus str. Sao Paulo</name>
    <dbReference type="NCBI Taxonomy" id="1261131"/>
    <lineage>
        <taxon>Bacteria</taxon>
        <taxon>Pseudomonadati</taxon>
        <taxon>Pseudomonadota</taxon>
        <taxon>Alphaproteobacteria</taxon>
        <taxon>Hyphomicrobiales</taxon>
        <taxon>Rhizobiaceae</taxon>
        <taxon>Liberibacter</taxon>
    </lineage>
</organism>
<dbReference type="PANTHER" id="PTHR43798">
    <property type="entry name" value="MONOACYLGLYCEROL LIPASE"/>
    <property type="match status" value="1"/>
</dbReference>
<keyword evidence="2" id="KW-0808">Transferase</keyword>
<dbReference type="HOGENOM" id="CLU_020336_50_5_5"/>
<dbReference type="SUPFAM" id="SSF53474">
    <property type="entry name" value="alpha/beta-Hydrolases"/>
    <property type="match status" value="1"/>
</dbReference>
<evidence type="ECO:0000313" key="3">
    <source>
        <dbReference type="Proteomes" id="UP000017862"/>
    </source>
</evidence>
<dbReference type="EMBL" id="CP006604">
    <property type="protein sequence ID" value="AHA28305.1"/>
    <property type="molecule type" value="Genomic_DNA"/>
</dbReference>
<keyword evidence="2" id="KW-0012">Acyltransferase</keyword>
<dbReference type="eggNOG" id="COG0596">
    <property type="taxonomic scope" value="Bacteria"/>
</dbReference>
<dbReference type="InterPro" id="IPR029058">
    <property type="entry name" value="AB_hydrolase_fold"/>
</dbReference>
<dbReference type="InterPro" id="IPR000073">
    <property type="entry name" value="AB_hydrolase_1"/>
</dbReference>